<feature type="compositionally biased region" description="Polar residues" evidence="1">
    <location>
        <begin position="40"/>
        <end position="55"/>
    </location>
</feature>
<keyword evidence="4" id="KW-1185">Reference proteome</keyword>
<gene>
    <name evidence="3" type="ORF">SAMN06264365_1353</name>
</gene>
<feature type="chain" id="PRO_5039080534" description="PT repeat-containing protein" evidence="2">
    <location>
        <begin position="33"/>
        <end position="199"/>
    </location>
</feature>
<evidence type="ECO:0000313" key="4">
    <source>
        <dbReference type="Proteomes" id="UP000198415"/>
    </source>
</evidence>
<keyword evidence="2" id="KW-0732">Signal</keyword>
<evidence type="ECO:0000256" key="2">
    <source>
        <dbReference type="SAM" id="SignalP"/>
    </source>
</evidence>
<feature type="region of interest" description="Disordered" evidence="1">
    <location>
        <begin position="145"/>
        <end position="175"/>
    </location>
</feature>
<dbReference type="RefSeq" id="WP_089298931.1">
    <property type="nucleotide sequence ID" value="NZ_BOMU01000125.1"/>
</dbReference>
<accession>A0A239JG31</accession>
<evidence type="ECO:0000256" key="1">
    <source>
        <dbReference type="SAM" id="MobiDB-lite"/>
    </source>
</evidence>
<proteinExistence type="predicted"/>
<feature type="region of interest" description="Disordered" evidence="1">
    <location>
        <begin position="38"/>
        <end position="61"/>
    </location>
</feature>
<sequence>MFTIKSAKASRTGWFRNTGVVAFMLVTAAVSAGCNKDSGDGNNSVASLPDNSTASAPAVSGSGTGDLAAYANCLRSNGLPDFPDPENGALALPDGVNPNSKEFKDAEAKCVQYKPEGKPQNGGDAGKQTWSQEEKLKYAKCMRENGATGFSDPDANGDFANRKGDGPDPDSAQYKAAEEACKQYKKNIPEDAPQGGAGQ</sequence>
<feature type="signal peptide" evidence="2">
    <location>
        <begin position="1"/>
        <end position="32"/>
    </location>
</feature>
<evidence type="ECO:0000313" key="3">
    <source>
        <dbReference type="EMBL" id="SNT04378.1"/>
    </source>
</evidence>
<dbReference type="OrthoDB" id="7949713at2"/>
<dbReference type="EMBL" id="FZNR01000035">
    <property type="protein sequence ID" value="SNT04378.1"/>
    <property type="molecule type" value="Genomic_DNA"/>
</dbReference>
<dbReference type="AlphaFoldDB" id="A0A239JG31"/>
<organism evidence="3 4">
    <name type="scientific">Actinoplanes regularis</name>
    <dbReference type="NCBI Taxonomy" id="52697"/>
    <lineage>
        <taxon>Bacteria</taxon>
        <taxon>Bacillati</taxon>
        <taxon>Actinomycetota</taxon>
        <taxon>Actinomycetes</taxon>
        <taxon>Micromonosporales</taxon>
        <taxon>Micromonosporaceae</taxon>
        <taxon>Actinoplanes</taxon>
    </lineage>
</organism>
<protein>
    <recommendedName>
        <fullName evidence="5">PT repeat-containing protein</fullName>
    </recommendedName>
</protein>
<name>A0A239JG31_9ACTN</name>
<dbReference type="PROSITE" id="PS51257">
    <property type="entry name" value="PROKAR_LIPOPROTEIN"/>
    <property type="match status" value="1"/>
</dbReference>
<dbReference type="Proteomes" id="UP000198415">
    <property type="component" value="Unassembled WGS sequence"/>
</dbReference>
<evidence type="ECO:0008006" key="5">
    <source>
        <dbReference type="Google" id="ProtNLM"/>
    </source>
</evidence>
<reference evidence="3 4" key="1">
    <citation type="submission" date="2017-06" db="EMBL/GenBank/DDBJ databases">
        <authorList>
            <person name="Kim H.J."/>
            <person name="Triplett B.A."/>
        </authorList>
    </citation>
    <scope>NUCLEOTIDE SEQUENCE [LARGE SCALE GENOMIC DNA]</scope>
    <source>
        <strain evidence="3 4">DSM 43151</strain>
    </source>
</reference>